<evidence type="ECO:0000256" key="5">
    <source>
        <dbReference type="ARBA" id="ARBA00022679"/>
    </source>
</evidence>
<comment type="cofactor">
    <cofactor evidence="1 8">
        <name>pyridoxal 5'-phosphate</name>
        <dbReference type="ChEBI" id="CHEBI:597326"/>
    </cofactor>
</comment>
<evidence type="ECO:0000256" key="7">
    <source>
        <dbReference type="ARBA" id="ARBA00049185"/>
    </source>
</evidence>
<dbReference type="AlphaFoldDB" id="A0A2S4LVM4"/>
<dbReference type="Proteomes" id="UP000236919">
    <property type="component" value="Unassembled WGS sequence"/>
</dbReference>
<dbReference type="CDD" id="cd00609">
    <property type="entry name" value="AAT_like"/>
    <property type="match status" value="1"/>
</dbReference>
<reference evidence="10 11" key="1">
    <citation type="submission" date="2018-01" db="EMBL/GenBank/DDBJ databases">
        <title>Genomic Encyclopedia of Type Strains, Phase III (KMG-III): the genomes of soil and plant-associated and newly described type strains.</title>
        <authorList>
            <person name="Whitman W."/>
        </authorList>
    </citation>
    <scope>NUCLEOTIDE SEQUENCE [LARGE SCALE GENOMIC DNA]</scope>
    <source>
        <strain evidence="10 11">1131</strain>
    </source>
</reference>
<dbReference type="InterPro" id="IPR015421">
    <property type="entry name" value="PyrdxlP-dep_Trfase_major"/>
</dbReference>
<evidence type="ECO:0000313" key="10">
    <source>
        <dbReference type="EMBL" id="POR46502.1"/>
    </source>
</evidence>
<dbReference type="InterPro" id="IPR004838">
    <property type="entry name" value="NHTrfase_class1_PyrdxlP-BS"/>
</dbReference>
<dbReference type="PANTHER" id="PTHR46383">
    <property type="entry name" value="ASPARTATE AMINOTRANSFERASE"/>
    <property type="match status" value="1"/>
</dbReference>
<evidence type="ECO:0000256" key="8">
    <source>
        <dbReference type="RuleBase" id="RU000481"/>
    </source>
</evidence>
<dbReference type="FunFam" id="3.40.640.10:FF:000033">
    <property type="entry name" value="Aspartate aminotransferase"/>
    <property type="match status" value="1"/>
</dbReference>
<keyword evidence="11" id="KW-1185">Reference proteome</keyword>
<comment type="catalytic activity">
    <reaction evidence="7">
        <text>L-aspartate + 2-oxoglutarate = oxaloacetate + L-glutamate</text>
        <dbReference type="Rhea" id="RHEA:21824"/>
        <dbReference type="ChEBI" id="CHEBI:16452"/>
        <dbReference type="ChEBI" id="CHEBI:16810"/>
        <dbReference type="ChEBI" id="CHEBI:29985"/>
        <dbReference type="ChEBI" id="CHEBI:29991"/>
        <dbReference type="EC" id="2.6.1.1"/>
    </reaction>
</comment>
<dbReference type="OrthoDB" id="8109430at2"/>
<dbReference type="InterPro" id="IPR015422">
    <property type="entry name" value="PyrdxlP-dep_Trfase_small"/>
</dbReference>
<dbReference type="Gene3D" id="3.40.640.10">
    <property type="entry name" value="Type I PLP-dependent aspartate aminotransferase-like (Major domain)"/>
    <property type="match status" value="1"/>
</dbReference>
<comment type="subunit">
    <text evidence="3">Homodimer.</text>
</comment>
<evidence type="ECO:0000256" key="2">
    <source>
        <dbReference type="ARBA" id="ARBA00007441"/>
    </source>
</evidence>
<dbReference type="InterPro" id="IPR015424">
    <property type="entry name" value="PyrdxlP-dep_Trfase"/>
</dbReference>
<proteinExistence type="inferred from homology"/>
<dbReference type="InterPro" id="IPR004839">
    <property type="entry name" value="Aminotransferase_I/II_large"/>
</dbReference>
<keyword evidence="6" id="KW-0663">Pyridoxal phosphate</keyword>
<feature type="domain" description="Aminotransferase class I/classII large" evidence="9">
    <location>
        <begin position="36"/>
        <end position="395"/>
    </location>
</feature>
<comment type="caution">
    <text evidence="10">The sequence shown here is derived from an EMBL/GenBank/DDBJ whole genome shotgun (WGS) entry which is preliminary data.</text>
</comment>
<dbReference type="PANTHER" id="PTHR46383:SF1">
    <property type="entry name" value="ASPARTATE AMINOTRANSFERASE"/>
    <property type="match status" value="1"/>
</dbReference>
<gene>
    <name evidence="10" type="ORF">CYD53_12430</name>
</gene>
<dbReference type="PROSITE" id="PS00105">
    <property type="entry name" value="AA_TRANSFER_CLASS_1"/>
    <property type="match status" value="1"/>
</dbReference>
<dbReference type="EMBL" id="PQFZ01000024">
    <property type="protein sequence ID" value="POR46502.1"/>
    <property type="molecule type" value="Genomic_DNA"/>
</dbReference>
<organism evidence="10 11">
    <name type="scientific">Bosea psychrotolerans</name>
    <dbReference type="NCBI Taxonomy" id="1871628"/>
    <lineage>
        <taxon>Bacteria</taxon>
        <taxon>Pseudomonadati</taxon>
        <taxon>Pseudomonadota</taxon>
        <taxon>Alphaproteobacteria</taxon>
        <taxon>Hyphomicrobiales</taxon>
        <taxon>Boseaceae</taxon>
        <taxon>Bosea</taxon>
    </lineage>
</organism>
<evidence type="ECO:0000256" key="6">
    <source>
        <dbReference type="ARBA" id="ARBA00022898"/>
    </source>
</evidence>
<name>A0A2S4LVM4_9HYPH</name>
<evidence type="ECO:0000256" key="1">
    <source>
        <dbReference type="ARBA" id="ARBA00001933"/>
    </source>
</evidence>
<dbReference type="InterPro" id="IPR050596">
    <property type="entry name" value="AspAT/PAT-like"/>
</dbReference>
<evidence type="ECO:0000256" key="3">
    <source>
        <dbReference type="ARBA" id="ARBA00011738"/>
    </source>
</evidence>
<dbReference type="Pfam" id="PF00155">
    <property type="entry name" value="Aminotran_1_2"/>
    <property type="match status" value="1"/>
</dbReference>
<protein>
    <recommendedName>
        <fullName evidence="8">Aminotransferase</fullName>
        <ecNumber evidence="8">2.6.1.-</ecNumber>
    </recommendedName>
</protein>
<dbReference type="GO" id="GO:0006520">
    <property type="term" value="P:amino acid metabolic process"/>
    <property type="evidence" value="ECO:0007669"/>
    <property type="project" value="InterPro"/>
</dbReference>
<accession>A0A2S4LVM4</accession>
<dbReference type="GO" id="GO:0030170">
    <property type="term" value="F:pyridoxal phosphate binding"/>
    <property type="evidence" value="ECO:0007669"/>
    <property type="project" value="InterPro"/>
</dbReference>
<keyword evidence="4 8" id="KW-0032">Aminotransferase</keyword>
<comment type="similarity">
    <text evidence="2 8">Belongs to the class-I pyridoxal-phosphate-dependent aminotransferase family.</text>
</comment>
<evidence type="ECO:0000259" key="9">
    <source>
        <dbReference type="Pfam" id="PF00155"/>
    </source>
</evidence>
<evidence type="ECO:0000256" key="4">
    <source>
        <dbReference type="ARBA" id="ARBA00022576"/>
    </source>
</evidence>
<dbReference type="NCBIfam" id="NF004769">
    <property type="entry name" value="PRK06107.1"/>
    <property type="match status" value="1"/>
</dbReference>
<evidence type="ECO:0000313" key="11">
    <source>
        <dbReference type="Proteomes" id="UP000236919"/>
    </source>
</evidence>
<sequence length="406" mass="43272">MTVSAIPLSARVQRIKPSPSMVARMRAQELRAQGRDIIDLTTGEPDFDTPLHIQQAATAAMAAGETRYSPVNGTLRLRKAIAAKFERENGVSYPLDQIVVGSGAKQIIFNALAATLGEGDEVIVPAPYWVSYPDMVLACDGTPVIVACGENSGFKLTPEALEAAITPKTRWLLLNTPSNPTGAFYSATEMTALTEVLLRHPQVALMTDDIYEHIRFDGGDPVCPVAIAPGLRERTLLVNGVSKTYAMTGFRIGYGAGPKPLVTAMNVIQSQTTSAAAAPSMAAAAAALEGDQSFVGEARLAYRARRDRAVELLNAIDGITCLTPDGAFYVYPSCAGLIGRRTAEGHELKSDLDVALYFLEEAGVAMLDGSAYGLSPYLRLSIATSLDAIEEACARMKRASDALQRS</sequence>
<dbReference type="RefSeq" id="WP_103721044.1">
    <property type="nucleotide sequence ID" value="NZ_PQFZ01000024.1"/>
</dbReference>
<keyword evidence="5 8" id="KW-0808">Transferase</keyword>
<dbReference type="Gene3D" id="3.90.1150.10">
    <property type="entry name" value="Aspartate Aminotransferase, domain 1"/>
    <property type="match status" value="1"/>
</dbReference>
<dbReference type="SUPFAM" id="SSF53383">
    <property type="entry name" value="PLP-dependent transferases"/>
    <property type="match status" value="1"/>
</dbReference>
<dbReference type="GO" id="GO:0004069">
    <property type="term" value="F:L-aspartate:2-oxoglutarate aminotransferase activity"/>
    <property type="evidence" value="ECO:0007669"/>
    <property type="project" value="UniProtKB-EC"/>
</dbReference>
<dbReference type="EC" id="2.6.1.-" evidence="8"/>